<dbReference type="GO" id="GO:0004519">
    <property type="term" value="F:endonuclease activity"/>
    <property type="evidence" value="ECO:0007669"/>
    <property type="project" value="UniProtKB-KW"/>
</dbReference>
<dbReference type="Gene3D" id="3.10.28.10">
    <property type="entry name" value="Homing endonucleases"/>
    <property type="match status" value="2"/>
</dbReference>
<name>S5TG43_9ASCO</name>
<keyword evidence="2" id="KW-0540">Nuclease</keyword>
<feature type="domain" description="Homing endonuclease LAGLIDADG" evidence="1">
    <location>
        <begin position="56"/>
        <end position="196"/>
    </location>
</feature>
<evidence type="ECO:0000313" key="2">
    <source>
        <dbReference type="EMBL" id="AGS44422.1"/>
    </source>
</evidence>
<dbReference type="SMART" id="SM00497">
    <property type="entry name" value="IENR1"/>
    <property type="match status" value="1"/>
</dbReference>
<dbReference type="InterPro" id="IPR004860">
    <property type="entry name" value="LAGLIDADG_dom"/>
</dbReference>
<dbReference type="AlphaFoldDB" id="S5TG43"/>
<keyword evidence="2" id="KW-0496">Mitochondrion</keyword>
<evidence type="ECO:0000259" key="1">
    <source>
        <dbReference type="Pfam" id="PF00961"/>
    </source>
</evidence>
<reference evidence="2" key="1">
    <citation type="submission" date="2013-04" db="EMBL/GenBank/DDBJ databases">
        <authorList>
            <person name="Hegedusova E."/>
            <person name="Brejova B."/>
            <person name="Nosek J."/>
        </authorList>
    </citation>
    <scope>NUCLEOTIDE SEQUENCE</scope>
    <source>
        <strain evidence="2">CBS 1670</strain>
    </source>
</reference>
<accession>S5TG43</accession>
<keyword evidence="2" id="KW-0255">Endonuclease</keyword>
<gene>
    <name evidence="2" type="primary">orf488</name>
    <name evidence="2" type="ORF">H731WILSUA-L_001</name>
</gene>
<keyword evidence="2" id="KW-0378">Hydrolase</keyword>
<dbReference type="InterPro" id="IPR051289">
    <property type="entry name" value="LAGLIDADG_Endonuclease"/>
</dbReference>
<dbReference type="InterPro" id="IPR003647">
    <property type="entry name" value="Intron_nuc_1_rpt"/>
</dbReference>
<dbReference type="EMBL" id="KC993193">
    <property type="protein sequence ID" value="AGS44422.1"/>
    <property type="molecule type" value="Genomic_DNA"/>
</dbReference>
<sequence length="488" mass="58410">MKKLNDLSNTNNKVLFRLESPKSPFSKEINNYLEALLLNTNYNSIYTNEFIFNEYICGYIDGDGSFYISVKYDEKLRKLKENIDNKYLSENELYKLWENLEYKNNLNLYIGKTRQISPRFGVHCHILDEDLLIKIFNQLSISENNIRKSYRRNSNNKIISVFYYVENINLLMEKILPFFDKYQLLTNKYYSYKKFKLSLLQYLETNNKDKFALSSMYINNYVPISNLIITKKNLNLYYILGLFEAEGNVSWSLTKNNLTWSISQNNLSEFMMESVKNYLNNLDMDPNTPDEIKINLTKKNWVNIYKKKNNMLELAISDLNFLHYKLFYNIDKHNFWLIGHKRISFTLFRIISTLYIRGIHTHPEVKKWINFIFNNIMNKQLTLTEVLDIINLEEIHNFLNYDLVYNEFKSYRTNSQKGGIFVYDKNKVFIVFIPSIKKTEIYFLKLGYIHGAKRTSINNYAMNNKLFLNNYYLYKSPIHDWKGENIIS</sequence>
<dbReference type="RefSeq" id="YP_008475105.1">
    <property type="nucleotide sequence ID" value="NC_022167.1"/>
</dbReference>
<dbReference type="GeneID" id="16694976"/>
<dbReference type="SUPFAM" id="SSF55608">
    <property type="entry name" value="Homing endonucleases"/>
    <property type="match status" value="2"/>
</dbReference>
<dbReference type="Pfam" id="PF00961">
    <property type="entry name" value="LAGLIDADG_1"/>
    <property type="match status" value="1"/>
</dbReference>
<dbReference type="GO" id="GO:0005739">
    <property type="term" value="C:mitochondrion"/>
    <property type="evidence" value="ECO:0007669"/>
    <property type="project" value="UniProtKB-ARBA"/>
</dbReference>
<dbReference type="PANTHER" id="PTHR36181">
    <property type="entry name" value="INTRON-ENCODED ENDONUCLEASE AI3-RELATED"/>
    <property type="match status" value="1"/>
</dbReference>
<organism evidence="2">
    <name type="scientific">Cyberlindnera suaveolens</name>
    <dbReference type="NCBI Taxonomy" id="907738"/>
    <lineage>
        <taxon>Eukaryota</taxon>
        <taxon>Fungi</taxon>
        <taxon>Dikarya</taxon>
        <taxon>Ascomycota</taxon>
        <taxon>Saccharomycotina</taxon>
        <taxon>Saccharomycetes</taxon>
        <taxon>Phaffomycetales</taxon>
        <taxon>Phaffomycetaceae</taxon>
        <taxon>Cyberlindnera</taxon>
    </lineage>
</organism>
<dbReference type="PANTHER" id="PTHR36181:SF2">
    <property type="entry name" value="INTRON-ENCODED ENDONUCLEASE AI3-RELATED"/>
    <property type="match status" value="1"/>
</dbReference>
<dbReference type="InterPro" id="IPR027434">
    <property type="entry name" value="Homing_endonucl"/>
</dbReference>
<geneLocation type="mitochondrion" evidence="2"/>
<protein>
    <submittedName>
        <fullName evidence="2">Putative LAGLIDADG endonuclease</fullName>
    </submittedName>
</protein>
<proteinExistence type="predicted"/>